<evidence type="ECO:0000313" key="1">
    <source>
        <dbReference type="EMBL" id="CAH9103667.1"/>
    </source>
</evidence>
<reference evidence="1" key="1">
    <citation type="submission" date="2022-07" db="EMBL/GenBank/DDBJ databases">
        <authorList>
            <person name="Macas J."/>
            <person name="Novak P."/>
            <person name="Neumann P."/>
        </authorList>
    </citation>
    <scope>NUCLEOTIDE SEQUENCE</scope>
</reference>
<sequence length="183" mass="21108">MIQGLELGQSSQEATSLQSMPLISCLPLKAGKNGKPSYSGVKRIPVTEWPHCLIVEDEICLTDYGAYDIRDPRRFFSLSQPERVEYPSPWSYFTTFSKQATLLGYDSDTGDCEFCAVELGLRFDEHSAWLQQCVYRFNLKEYRSEKEKEKVGGKAAELHIRIHKYLFFLNNTLNRAFVSMHYI</sequence>
<name>A0AAV0DNB5_9ASTE</name>
<keyword evidence="2" id="KW-1185">Reference proteome</keyword>
<comment type="caution">
    <text evidence="1">The sequence shown here is derived from an EMBL/GenBank/DDBJ whole genome shotgun (WGS) entry which is preliminary data.</text>
</comment>
<accession>A0AAV0DNB5</accession>
<dbReference type="Proteomes" id="UP001152523">
    <property type="component" value="Unassembled WGS sequence"/>
</dbReference>
<organism evidence="1 2">
    <name type="scientific">Cuscuta epithymum</name>
    <dbReference type="NCBI Taxonomy" id="186058"/>
    <lineage>
        <taxon>Eukaryota</taxon>
        <taxon>Viridiplantae</taxon>
        <taxon>Streptophyta</taxon>
        <taxon>Embryophyta</taxon>
        <taxon>Tracheophyta</taxon>
        <taxon>Spermatophyta</taxon>
        <taxon>Magnoliopsida</taxon>
        <taxon>eudicotyledons</taxon>
        <taxon>Gunneridae</taxon>
        <taxon>Pentapetalae</taxon>
        <taxon>asterids</taxon>
        <taxon>lamiids</taxon>
        <taxon>Solanales</taxon>
        <taxon>Convolvulaceae</taxon>
        <taxon>Cuscuteae</taxon>
        <taxon>Cuscuta</taxon>
        <taxon>Cuscuta subgen. Cuscuta</taxon>
    </lineage>
</organism>
<proteinExistence type="predicted"/>
<dbReference type="EMBL" id="CAMAPF010000122">
    <property type="protein sequence ID" value="CAH9103667.1"/>
    <property type="molecule type" value="Genomic_DNA"/>
</dbReference>
<dbReference type="AlphaFoldDB" id="A0AAV0DNB5"/>
<gene>
    <name evidence="1" type="ORF">CEPIT_LOCUS16511</name>
</gene>
<protein>
    <submittedName>
        <fullName evidence="1">Uncharacterized protein</fullName>
    </submittedName>
</protein>
<evidence type="ECO:0000313" key="2">
    <source>
        <dbReference type="Proteomes" id="UP001152523"/>
    </source>
</evidence>